<evidence type="ECO:0000256" key="1">
    <source>
        <dbReference type="ARBA" id="ARBA00022723"/>
    </source>
</evidence>
<dbReference type="STRING" id="1429867.A0A0G4PE96"/>
<sequence length="1085" mass="125431">MSMHQNLEDAICLLALISERPPGLEESTQQTEPSDIDRELESYPHDEEFDDPEDPTVLGTDPKHEQYRIELKNQFLDRLAETLARFKTDAQAKTSNDAKHVSAAMMVCYEGEGRVKIFCAKNEGLEKEDEDFLARWKLLMESIARKGSSSDEDTSAMFNLVADYQWPRITTYLESLKRVFRPNTDPGLAKSTPKLSLLAERVLAIPSLQSREWEDDNELLFTIPLDYSVRANRPATAEEVTSVKSNTTCTGETVHETQRSVSELFENLRRLCQADTTPEDEASILKGVMNRMFYLWREPRARFTLKAALRRQFTGQKQRDTLLFLARVCYAAYIYVEIAKISRSFRSIEVVSVPHSRNKSRHKVQNLDKKTRLHKPGDEYANLLDVIKTLGLNFHPSWKSYFAKNAARFTKLLKSKRDKEFHHAETQLLAHFEYSMSTDDKDQSHKYIGCSKRCCWLCYILVCAHEHFEVRGTHETLIHRWDVPMHSPTGKGGSSTQLNFAMDRLLMQLKVSLKSLLNSPERKHRNLRAQSSHALSSTGAIWQREPEYHNASYRGIQRLMMMPAAFNNALLIVPIHNKPGYASVSGARFDHRPMEMTLTEAERLKDQDIRSMFELKSPNGIPLRGVSTSRKCKSCGQSCGFRCSACRMNYCSRKCQSKDWFRHVFVCCVKNRPNDVDYLKLLTKQWLAEMNDLVSRAHFLTALFRDDHLCKTFGFNISMREMDVVNLLCLYNNLTCRFSSKTLQQFVEQHTLGGFIEYSIRFQRAQTNSQDCSCFPWFLSLYQSRSFDIPNHDGQYLYQFWAIEKLEKAFSIDYNTVLSGPEHVVWHLYKTLLRDFNNIPNIGDPEWIRFGFCYCTSRAHMELLAKAYIQLSTHASLHQIATAWESDTLHDLMVAKGISISALVSDGIYPRQPSPETMGIYRFMSEVAHGLSGCPSCPCKNARCKFHSKDEPLLCQESEVNYGFHSVNTWERWQLLNFYSDLFANPKFNPQKMQEATRHSDALALDKYIESLVPGFHQIIWNEHMTDGMFPKLTSRLKFKGVQPSCECFIHKIPVSEGTEYNVKIEIDWLRQQYEERNREPVPEL</sequence>
<feature type="domain" description="MYND-type" evidence="6">
    <location>
        <begin position="632"/>
        <end position="667"/>
    </location>
</feature>
<dbReference type="Pfam" id="PF14441">
    <property type="entry name" value="OTT_1508_deam"/>
    <property type="match status" value="1"/>
</dbReference>
<dbReference type="InterPro" id="IPR002893">
    <property type="entry name" value="Znf_MYND"/>
</dbReference>
<dbReference type="PROSITE" id="PS50865">
    <property type="entry name" value="ZF_MYND_2"/>
    <property type="match status" value="1"/>
</dbReference>
<keyword evidence="2 4" id="KW-0863">Zinc-finger</keyword>
<evidence type="ECO:0000313" key="8">
    <source>
        <dbReference type="Proteomes" id="UP000053732"/>
    </source>
</evidence>
<dbReference type="InterPro" id="IPR027796">
    <property type="entry name" value="OTT_1508_deam-like"/>
</dbReference>
<dbReference type="EMBL" id="HG793145">
    <property type="protein sequence ID" value="CRL24604.1"/>
    <property type="molecule type" value="Genomic_DNA"/>
</dbReference>
<organism evidence="7 8">
    <name type="scientific">Penicillium camemberti (strain FM 013)</name>
    <dbReference type="NCBI Taxonomy" id="1429867"/>
    <lineage>
        <taxon>Eukaryota</taxon>
        <taxon>Fungi</taxon>
        <taxon>Dikarya</taxon>
        <taxon>Ascomycota</taxon>
        <taxon>Pezizomycotina</taxon>
        <taxon>Eurotiomycetes</taxon>
        <taxon>Eurotiomycetidae</taxon>
        <taxon>Eurotiales</taxon>
        <taxon>Aspergillaceae</taxon>
        <taxon>Penicillium</taxon>
    </lineage>
</organism>
<keyword evidence="8" id="KW-1185">Reference proteome</keyword>
<proteinExistence type="predicted"/>
<evidence type="ECO:0000313" key="7">
    <source>
        <dbReference type="EMBL" id="CRL24604.1"/>
    </source>
</evidence>
<evidence type="ECO:0000259" key="6">
    <source>
        <dbReference type="PROSITE" id="PS50865"/>
    </source>
</evidence>
<dbReference type="AlphaFoldDB" id="A0A0G4PE96"/>
<feature type="compositionally biased region" description="Basic and acidic residues" evidence="5">
    <location>
        <begin position="35"/>
        <end position="46"/>
    </location>
</feature>
<keyword evidence="3" id="KW-0862">Zinc</keyword>
<dbReference type="Proteomes" id="UP000053732">
    <property type="component" value="Unassembled WGS sequence"/>
</dbReference>
<keyword evidence="1" id="KW-0479">Metal-binding</keyword>
<dbReference type="Gene3D" id="6.10.140.2220">
    <property type="match status" value="1"/>
</dbReference>
<evidence type="ECO:0000256" key="2">
    <source>
        <dbReference type="ARBA" id="ARBA00022771"/>
    </source>
</evidence>
<evidence type="ECO:0000256" key="3">
    <source>
        <dbReference type="ARBA" id="ARBA00022833"/>
    </source>
</evidence>
<name>A0A0G4PE96_PENC3</name>
<evidence type="ECO:0000256" key="4">
    <source>
        <dbReference type="PROSITE-ProRule" id="PRU00134"/>
    </source>
</evidence>
<gene>
    <name evidence="7" type="ORF">PCAMFM013_S012g000214</name>
</gene>
<reference evidence="7 8" key="1">
    <citation type="journal article" date="2014" name="Nat. Commun.">
        <title>Multiple recent horizontal transfers of a large genomic region in cheese making fungi.</title>
        <authorList>
            <person name="Cheeseman K."/>
            <person name="Ropars J."/>
            <person name="Renault P."/>
            <person name="Dupont J."/>
            <person name="Gouzy J."/>
            <person name="Branca A."/>
            <person name="Abraham A.L."/>
            <person name="Ceppi M."/>
            <person name="Conseiller E."/>
            <person name="Debuchy R."/>
            <person name="Malagnac F."/>
            <person name="Goarin A."/>
            <person name="Silar P."/>
            <person name="Lacoste S."/>
            <person name="Sallet E."/>
            <person name="Bensimon A."/>
            <person name="Giraud T."/>
            <person name="Brygoo Y."/>
        </authorList>
    </citation>
    <scope>NUCLEOTIDE SEQUENCE [LARGE SCALE GENOMIC DNA]</scope>
    <source>
        <strain evidence="8">FM 013</strain>
    </source>
</reference>
<accession>A0A0G4PE96</accession>
<evidence type="ECO:0000256" key="5">
    <source>
        <dbReference type="SAM" id="MobiDB-lite"/>
    </source>
</evidence>
<dbReference type="SUPFAM" id="SSF144232">
    <property type="entry name" value="HIT/MYND zinc finger-like"/>
    <property type="match status" value="1"/>
</dbReference>
<feature type="region of interest" description="Disordered" evidence="5">
    <location>
        <begin position="22"/>
        <end position="61"/>
    </location>
</feature>
<protein>
    <submittedName>
        <fullName evidence="7">Zinc finger, MYND-type</fullName>
    </submittedName>
</protein>
<dbReference type="GO" id="GO:0008270">
    <property type="term" value="F:zinc ion binding"/>
    <property type="evidence" value="ECO:0007669"/>
    <property type="project" value="UniProtKB-KW"/>
</dbReference>